<feature type="transmembrane region" description="Helical" evidence="1">
    <location>
        <begin position="41"/>
        <end position="61"/>
    </location>
</feature>
<keyword evidence="1" id="KW-1133">Transmembrane helix</keyword>
<evidence type="ECO:0000313" key="2">
    <source>
        <dbReference type="EMBL" id="AHI33164.1"/>
    </source>
</evidence>
<dbReference type="HOGENOM" id="CLU_2700429_0_0_6"/>
<dbReference type="KEGG" id="msr:AU15_11005"/>
<keyword evidence="1" id="KW-0812">Transmembrane</keyword>
<dbReference type="EMBL" id="CP007152">
    <property type="protein sequence ID" value="AHI33164.1"/>
    <property type="molecule type" value="Genomic_DNA"/>
</dbReference>
<evidence type="ECO:0000256" key="1">
    <source>
        <dbReference type="SAM" id="Phobius"/>
    </source>
</evidence>
<reference evidence="2 3" key="1">
    <citation type="journal article" date="2014" name="Genome Announc.">
        <title>Draft Genome Sequences of Marinobacter similis A3d10T and Marinobacter salarius R9SW1T.</title>
        <authorList>
            <person name="Ivanova E.P."/>
            <person name="Ng H.J."/>
            <person name="Webb H.K."/>
            <person name="Feng G."/>
            <person name="Oshima K."/>
            <person name="Hattori M."/>
            <person name="Ohkuma M."/>
            <person name="Sergeev A.F."/>
            <person name="Mikhailov V.V."/>
            <person name="Crawford R.J."/>
            <person name="Sawabe T."/>
        </authorList>
    </citation>
    <scope>NUCLEOTIDE SEQUENCE [LARGE SCALE GENOMIC DNA]</scope>
    <source>
        <strain evidence="3">A3d10 and R9SW1</strain>
    </source>
</reference>
<gene>
    <name evidence="2" type="ORF">AU15_11005</name>
</gene>
<sequence>MHTLLGQLHQYQPYRALLAVGILSVILTAAVPALYSQLDNAFEWVLALLINLRALWVALLWRQSSFRARLWTE</sequence>
<keyword evidence="1" id="KW-0472">Membrane</keyword>
<evidence type="ECO:0000313" key="3">
    <source>
        <dbReference type="Proteomes" id="UP000035081"/>
    </source>
</evidence>
<feature type="transmembrane region" description="Helical" evidence="1">
    <location>
        <begin position="16"/>
        <end position="35"/>
    </location>
</feature>
<proteinExistence type="predicted"/>
<name>W5YWC2_9GAMM</name>
<dbReference type="Proteomes" id="UP000035081">
    <property type="component" value="Chromosome"/>
</dbReference>
<protein>
    <submittedName>
        <fullName evidence="2">Uncharacterized protein</fullName>
    </submittedName>
</protein>
<accession>W5YWC2</accession>
<organism evidence="2 3">
    <name type="scientific">Marinobacter salarius</name>
    <dbReference type="NCBI Taxonomy" id="1420917"/>
    <lineage>
        <taxon>Bacteria</taxon>
        <taxon>Pseudomonadati</taxon>
        <taxon>Pseudomonadota</taxon>
        <taxon>Gammaproteobacteria</taxon>
        <taxon>Pseudomonadales</taxon>
        <taxon>Marinobacteraceae</taxon>
        <taxon>Marinobacter</taxon>
    </lineage>
</organism>
<dbReference type="AlphaFoldDB" id="W5YWC2"/>